<feature type="region of interest" description="Disordered" evidence="3">
    <location>
        <begin position="128"/>
        <end position="201"/>
    </location>
</feature>
<dbReference type="Gene3D" id="1.10.1300.10">
    <property type="entry name" value="3'5'-cyclic nucleotide phosphodiesterase, catalytic domain"/>
    <property type="match status" value="2"/>
</dbReference>
<dbReference type="AlphaFoldDB" id="A0A1Q9E1L5"/>
<organism evidence="5 6">
    <name type="scientific">Symbiodinium microadriaticum</name>
    <name type="common">Dinoflagellate</name>
    <name type="synonym">Zooxanthella microadriatica</name>
    <dbReference type="NCBI Taxonomy" id="2951"/>
    <lineage>
        <taxon>Eukaryota</taxon>
        <taxon>Sar</taxon>
        <taxon>Alveolata</taxon>
        <taxon>Dinophyceae</taxon>
        <taxon>Suessiales</taxon>
        <taxon>Symbiodiniaceae</taxon>
        <taxon>Symbiodinium</taxon>
    </lineage>
</organism>
<evidence type="ECO:0000256" key="2">
    <source>
        <dbReference type="ARBA" id="ARBA00022801"/>
    </source>
</evidence>
<evidence type="ECO:0000256" key="3">
    <source>
        <dbReference type="SAM" id="MobiDB-lite"/>
    </source>
</evidence>
<proteinExistence type="predicted"/>
<keyword evidence="6" id="KW-1185">Reference proteome</keyword>
<dbReference type="InterPro" id="IPR002073">
    <property type="entry name" value="PDEase_catalytic_dom"/>
</dbReference>
<evidence type="ECO:0000259" key="4">
    <source>
        <dbReference type="Pfam" id="PF00233"/>
    </source>
</evidence>
<keyword evidence="2" id="KW-0378">Hydrolase</keyword>
<feature type="domain" description="PDEase" evidence="4">
    <location>
        <begin position="318"/>
        <end position="360"/>
    </location>
</feature>
<reference evidence="5 6" key="1">
    <citation type="submission" date="2016-02" db="EMBL/GenBank/DDBJ databases">
        <title>Genome analysis of coral dinoflagellate symbionts highlights evolutionary adaptations to a symbiotic lifestyle.</title>
        <authorList>
            <person name="Aranda M."/>
            <person name="Li Y."/>
            <person name="Liew Y.J."/>
            <person name="Baumgarten S."/>
            <person name="Simakov O."/>
            <person name="Wilson M."/>
            <person name="Piel J."/>
            <person name="Ashoor H."/>
            <person name="Bougouffa S."/>
            <person name="Bajic V.B."/>
            <person name="Ryu T."/>
            <person name="Ravasi T."/>
            <person name="Bayer T."/>
            <person name="Micklem G."/>
            <person name="Kim H."/>
            <person name="Bhak J."/>
            <person name="Lajeunesse T.C."/>
            <person name="Voolstra C.R."/>
        </authorList>
    </citation>
    <scope>NUCLEOTIDE SEQUENCE [LARGE SCALE GENOMIC DNA]</scope>
    <source>
        <strain evidence="5 6">CCMP2467</strain>
    </source>
</reference>
<gene>
    <name evidence="5" type="primary">Pde1b</name>
    <name evidence="5" type="ORF">AK812_SmicGene15950</name>
</gene>
<evidence type="ECO:0000313" key="6">
    <source>
        <dbReference type="Proteomes" id="UP000186817"/>
    </source>
</evidence>
<dbReference type="PANTHER" id="PTHR11347">
    <property type="entry name" value="CYCLIC NUCLEOTIDE PHOSPHODIESTERASE"/>
    <property type="match status" value="1"/>
</dbReference>
<dbReference type="InterPro" id="IPR036971">
    <property type="entry name" value="PDEase_catalytic_dom_sf"/>
</dbReference>
<feature type="compositionally biased region" description="Acidic residues" evidence="3">
    <location>
        <begin position="159"/>
        <end position="171"/>
    </location>
</feature>
<dbReference type="OrthoDB" id="331721at2759"/>
<dbReference type="GO" id="GO:0007165">
    <property type="term" value="P:signal transduction"/>
    <property type="evidence" value="ECO:0007669"/>
    <property type="project" value="InterPro"/>
</dbReference>
<protein>
    <submittedName>
        <fullName evidence="5">Calcium/calmodulin-dependent 3',5'-cyclic nucleotide phosphodiesterase 1B</fullName>
    </submittedName>
</protein>
<feature type="compositionally biased region" description="Basic and acidic residues" evidence="3">
    <location>
        <begin position="147"/>
        <end position="158"/>
    </location>
</feature>
<comment type="caution">
    <text evidence="5">The sequence shown here is derived from an EMBL/GenBank/DDBJ whole genome shotgun (WGS) entry which is preliminary data.</text>
</comment>
<evidence type="ECO:0000313" key="5">
    <source>
        <dbReference type="EMBL" id="OLQ01303.1"/>
    </source>
</evidence>
<dbReference type="Pfam" id="PF00233">
    <property type="entry name" value="PDEase_I"/>
    <property type="match status" value="1"/>
</dbReference>
<dbReference type="Proteomes" id="UP000186817">
    <property type="component" value="Unassembled WGS sequence"/>
</dbReference>
<dbReference type="EMBL" id="LSRX01000297">
    <property type="protein sequence ID" value="OLQ01303.1"/>
    <property type="molecule type" value="Genomic_DNA"/>
</dbReference>
<name>A0A1Q9E1L5_SYMMI</name>
<sequence>MWPKGVLALGGAGDAEDVDVEVTRRDIHGNEWEVITTFARENRGMADWGLNEQRRKSLQLVRQSESSIEEVKALVEHLKKRQVTKEWEFEILAEVAHLDGGISREQSMSAEAHGGTLGGWGLRGFGDSLPAAAEPESNTIFPAATDKAVDATTRRGPDQDSEIFDVSETEAQETQQKQEQKPAWEQEPEQDVSGTSFEPSGFVQGFQEDDVRSLYGVADWAFDALQVGREFLGQKPWLPQEHLPAFLDKLESSRSRPFDPLTASRYSDRSVLENFHAAELIRCREASRLLAKEERFWMTSLILSTDMSKLMQVSTGTVESAWSMRVVAEFHQQGDEEIRLGLPVSPLCARTDFKLGKSQVAQNPDTACRLTIELDTPIQQKLDNICKDTRGLVLLVTLLPTRMPEALACTNTCYGPHGVALRTGHLSEFMDTNIGQCSKRGQRRVAKGQLDRPQLAPMKRGRTATLCKYREVVKDVAGLNRSTQTYLDEAKPTEQKAKAARCVEQLRCEDRLCRIMVKHEVLASMKSPENSPRTVVAHRIVILRGIQLLEGSPKKELQWRL</sequence>
<dbReference type="GO" id="GO:0046872">
    <property type="term" value="F:metal ion binding"/>
    <property type="evidence" value="ECO:0007669"/>
    <property type="project" value="UniProtKB-KW"/>
</dbReference>
<dbReference type="SUPFAM" id="SSF109604">
    <property type="entry name" value="HD-domain/PDEase-like"/>
    <property type="match status" value="1"/>
</dbReference>
<keyword evidence="1" id="KW-0479">Metal-binding</keyword>
<dbReference type="GO" id="GO:0004114">
    <property type="term" value="F:3',5'-cyclic-nucleotide phosphodiesterase activity"/>
    <property type="evidence" value="ECO:0007669"/>
    <property type="project" value="InterPro"/>
</dbReference>
<accession>A0A1Q9E1L5</accession>
<evidence type="ECO:0000256" key="1">
    <source>
        <dbReference type="ARBA" id="ARBA00022723"/>
    </source>
</evidence>